<dbReference type="EMBL" id="JACHOQ010000004">
    <property type="protein sequence ID" value="MBB5740306.1"/>
    <property type="molecule type" value="Genomic_DNA"/>
</dbReference>
<gene>
    <name evidence="2" type="ORF">GGQ93_002024</name>
</gene>
<evidence type="ECO:0000313" key="3">
    <source>
        <dbReference type="Proteomes" id="UP000527324"/>
    </source>
</evidence>
<feature type="chain" id="PRO_5030702621" description="DUF3472 domain-containing protein" evidence="1">
    <location>
        <begin position="28"/>
        <end position="486"/>
    </location>
</feature>
<organism evidence="2 3">
    <name type="scientific">Brevundimonas aurantiaca</name>
    <dbReference type="NCBI Taxonomy" id="74316"/>
    <lineage>
        <taxon>Bacteria</taxon>
        <taxon>Pseudomonadati</taxon>
        <taxon>Pseudomonadota</taxon>
        <taxon>Alphaproteobacteria</taxon>
        <taxon>Caulobacterales</taxon>
        <taxon>Caulobacteraceae</taxon>
        <taxon>Brevundimonas</taxon>
    </lineage>
</organism>
<evidence type="ECO:0000313" key="2">
    <source>
        <dbReference type="EMBL" id="MBB5740306.1"/>
    </source>
</evidence>
<dbReference type="AlphaFoldDB" id="A0A7W9F8N4"/>
<feature type="signal peptide" evidence="1">
    <location>
        <begin position="1"/>
        <end position="27"/>
    </location>
</feature>
<comment type="caution">
    <text evidence="2">The sequence shown here is derived from an EMBL/GenBank/DDBJ whole genome shotgun (WGS) entry which is preliminary data.</text>
</comment>
<dbReference type="RefSeq" id="WP_183216750.1">
    <property type="nucleotide sequence ID" value="NZ_CAJFZW010000018.1"/>
</dbReference>
<protein>
    <recommendedName>
        <fullName evidence="4">DUF3472 domain-containing protein</fullName>
    </recommendedName>
</protein>
<keyword evidence="3" id="KW-1185">Reference proteome</keyword>
<name>A0A7W9F8N4_9CAUL</name>
<proteinExistence type="predicted"/>
<dbReference type="Proteomes" id="UP000527324">
    <property type="component" value="Unassembled WGS sequence"/>
</dbReference>
<evidence type="ECO:0000256" key="1">
    <source>
        <dbReference type="SAM" id="SignalP"/>
    </source>
</evidence>
<keyword evidence="1" id="KW-0732">Signal</keyword>
<reference evidence="2 3" key="1">
    <citation type="submission" date="2020-08" db="EMBL/GenBank/DDBJ databases">
        <title>Genomic Encyclopedia of Type Strains, Phase IV (KMG-IV): sequencing the most valuable type-strain genomes for metagenomic binning, comparative biology and taxonomic classification.</title>
        <authorList>
            <person name="Goeker M."/>
        </authorList>
    </citation>
    <scope>NUCLEOTIDE SEQUENCE [LARGE SCALE GENOMIC DNA]</scope>
    <source>
        <strain evidence="2 3">DSM 4731</strain>
    </source>
</reference>
<accession>A0A7W9F8N4</accession>
<sequence>MRWAIFNAAWVGFISALILAGPSPARADTIRDYLVQQVCLDAAGAVTSEDPVSCPGRTRKLLPGEMLPYHKWDMPQQSNLAQISDSYPIQTAYGQERVVSSFYFTRDDQIPYFAPGGPNDGVSAYDLGVTEGAYASFAGTYDQGGGWQPFWRNAQCSLLDSWIVAPIGLQIPFGQGQATTTLTASFPQCPTVDRFSQSMTRWNYYPNYLYQSGKRLNTIKSWHFSQNSSNSDAIEVFMFTKEYGKTKWEAWQSSDKVSGPNPVAVERCGVGTDNGVAHYGNTTYYLVDCHDWTFIFPAANGGWNPANFHIDPLYTSENLLTNTHMRCTDSSGRTRICGQSGSQCRVMAPWSRIGDLNWGFNQNPQAPRESANCAVLFSIPSQPSGQSIYQDTAPLNTPFQTFSYGAAIKAPYASGGNTYPVTVVVHQIDGSGNVVSTAATPAQVGQRYRFFQGVFTRHPDAQTFRFEVYVGVIHTEFQMTDAWIAP</sequence>
<evidence type="ECO:0008006" key="4">
    <source>
        <dbReference type="Google" id="ProtNLM"/>
    </source>
</evidence>